<evidence type="ECO:0000313" key="5">
    <source>
        <dbReference type="Proteomes" id="UP001197847"/>
    </source>
</evidence>
<evidence type="ECO:0000259" key="3">
    <source>
        <dbReference type="Pfam" id="PF13229"/>
    </source>
</evidence>
<feature type="signal peptide" evidence="2">
    <location>
        <begin position="1"/>
        <end position="27"/>
    </location>
</feature>
<keyword evidence="2" id="KW-0732">Signal</keyword>
<accession>A0AAW4WWJ0</accession>
<evidence type="ECO:0000256" key="2">
    <source>
        <dbReference type="SAM" id="SignalP"/>
    </source>
</evidence>
<dbReference type="Gene3D" id="2.160.20.10">
    <property type="entry name" value="Single-stranded right-handed beta-helix, Pectin lyase-like"/>
    <property type="match status" value="1"/>
</dbReference>
<feature type="compositionally biased region" description="Pro residues" evidence="1">
    <location>
        <begin position="303"/>
        <end position="316"/>
    </location>
</feature>
<dbReference type="InterPro" id="IPR039448">
    <property type="entry name" value="Beta_helix"/>
</dbReference>
<feature type="chain" id="PRO_5043588119" evidence="2">
    <location>
        <begin position="28"/>
        <end position="588"/>
    </location>
</feature>
<dbReference type="InterPro" id="IPR011050">
    <property type="entry name" value="Pectin_lyase_fold/virulence"/>
</dbReference>
<proteinExistence type="predicted"/>
<sequence length="588" mass="62055">MNKRKLRRVAIVALVLVLLCNTLGVQAETGAPAVTVSSYEELVNAIDQASNLDTILIEAVIWIPEGASLGDSSKTVILKSSGGYMEIVENTQSEEITSFTGLIFDGAGKELLAPYLRITGAVSITGCTFKNCGVNGAINMSYASCTIKNSSFKDNKNDYGAHILIGYKSTADISNSSFTGGIATVRGGGIYLDDPTSTATLTECTITSNVGAYGGGIANWGSLTLENTLLYANTASVGGADLFSTGSYSMESIEDSKEFYHEAGIEPLSWESDYIDPDYGATCIKLSYEEYIEPTEPVDPDPSEPSTPDPTDPVTPPSGGDEGKTDPEPTDPTPTEPTDPEKPDTGDSSDPEPTDPKPTEPDKPDTTEPSTEDSKPSTPSNADQTGGGDTTTDNSDHSTTTSTIDNSQHNSTTNSSSSVGGNTTNSSSVSNTDNSRSESSRMENSNNSSTVNNYYQQDKQEPATASTNASQPVNVTVPVTVSTPEAKGSNTATPEAPETTSIADKNINIEAKGVDVKLEITGDSYNISISAPEGQESQIQPVNEVSTVNASESTTEPQRSPNWIEYITVILLAVLVGLEIKDKLHKEK</sequence>
<dbReference type="AlphaFoldDB" id="A0AAW4WWJ0"/>
<dbReference type="Proteomes" id="UP001197847">
    <property type="component" value="Unassembled WGS sequence"/>
</dbReference>
<feature type="domain" description="Right handed beta helix" evidence="3">
    <location>
        <begin position="120"/>
        <end position="234"/>
    </location>
</feature>
<protein>
    <submittedName>
        <fullName evidence="4">Right-handed parallel beta-helix repeat-containing protein</fullName>
    </submittedName>
</protein>
<dbReference type="RefSeq" id="WP_173849469.1">
    <property type="nucleotide sequence ID" value="NZ_JAAISB010000024.1"/>
</dbReference>
<feature type="region of interest" description="Disordered" evidence="1">
    <location>
        <begin position="294"/>
        <end position="474"/>
    </location>
</feature>
<name>A0AAW4WWJ0_9FIRM</name>
<dbReference type="Pfam" id="PF13229">
    <property type="entry name" value="Beta_helix"/>
    <property type="match status" value="1"/>
</dbReference>
<evidence type="ECO:0000313" key="4">
    <source>
        <dbReference type="EMBL" id="MCC2746917.1"/>
    </source>
</evidence>
<comment type="caution">
    <text evidence="4">The sequence shown here is derived from an EMBL/GenBank/DDBJ whole genome shotgun (WGS) entry which is preliminary data.</text>
</comment>
<feature type="compositionally biased region" description="Low complexity" evidence="1">
    <location>
        <begin position="390"/>
        <end position="434"/>
    </location>
</feature>
<dbReference type="EMBL" id="JAJFBX010000008">
    <property type="protein sequence ID" value="MCC2746917.1"/>
    <property type="molecule type" value="Genomic_DNA"/>
</dbReference>
<evidence type="ECO:0000256" key="1">
    <source>
        <dbReference type="SAM" id="MobiDB-lite"/>
    </source>
</evidence>
<organism evidence="4 5">
    <name type="scientific">Agathobacter rectalis</name>
    <dbReference type="NCBI Taxonomy" id="39491"/>
    <lineage>
        <taxon>Bacteria</taxon>
        <taxon>Bacillati</taxon>
        <taxon>Bacillota</taxon>
        <taxon>Clostridia</taxon>
        <taxon>Lachnospirales</taxon>
        <taxon>Lachnospiraceae</taxon>
        <taxon>Agathobacter</taxon>
    </lineage>
</organism>
<feature type="compositionally biased region" description="Low complexity" evidence="1">
    <location>
        <begin position="442"/>
        <end position="453"/>
    </location>
</feature>
<dbReference type="SUPFAM" id="SSF51126">
    <property type="entry name" value="Pectin lyase-like"/>
    <property type="match status" value="1"/>
</dbReference>
<reference evidence="4" key="1">
    <citation type="submission" date="2021-10" db="EMBL/GenBank/DDBJ databases">
        <title>Collection of gut derived symbiotic bacterial strains cultured from healthy donors.</title>
        <authorList>
            <person name="Lin H."/>
            <person name="Littmann E."/>
            <person name="Claire K."/>
            <person name="Pamer E."/>
        </authorList>
    </citation>
    <scope>NUCLEOTIDE SEQUENCE</scope>
    <source>
        <strain evidence="4">MSK.22.92</strain>
    </source>
</reference>
<gene>
    <name evidence="4" type="ORF">LK487_07710</name>
</gene>
<feature type="compositionally biased region" description="Basic and acidic residues" evidence="1">
    <location>
        <begin position="354"/>
        <end position="366"/>
    </location>
</feature>
<dbReference type="InterPro" id="IPR012334">
    <property type="entry name" value="Pectin_lyas_fold"/>
</dbReference>